<organism evidence="1 2">
    <name type="scientific">Sporosarcina saromensis</name>
    <dbReference type="NCBI Taxonomy" id="359365"/>
    <lineage>
        <taxon>Bacteria</taxon>
        <taxon>Bacillati</taxon>
        <taxon>Bacillota</taxon>
        <taxon>Bacilli</taxon>
        <taxon>Bacillales</taxon>
        <taxon>Caryophanaceae</taxon>
        <taxon>Sporosarcina</taxon>
    </lineage>
</organism>
<dbReference type="EMBL" id="JAUBDI010000011">
    <property type="protein sequence ID" value="MDW0113945.1"/>
    <property type="molecule type" value="Genomic_DNA"/>
</dbReference>
<dbReference type="Proteomes" id="UP001282284">
    <property type="component" value="Unassembled WGS sequence"/>
</dbReference>
<sequence>MDFVEETFVELKDGTRCLIVAVRPNEQTQYDLELPNGELTTVFHDEVAREVHIPTK</sequence>
<proteinExistence type="predicted"/>
<name>A0ABU4GAE8_9BACL</name>
<evidence type="ECO:0000313" key="1">
    <source>
        <dbReference type="EMBL" id="MDW0113945.1"/>
    </source>
</evidence>
<protein>
    <submittedName>
        <fullName evidence="1">Uncharacterized protein</fullName>
    </submittedName>
</protein>
<comment type="caution">
    <text evidence="1">The sequence shown here is derived from an EMBL/GenBank/DDBJ whole genome shotgun (WGS) entry which is preliminary data.</text>
</comment>
<keyword evidence="2" id="KW-1185">Reference proteome</keyword>
<accession>A0ABU4GAE8</accession>
<reference evidence="1 2" key="1">
    <citation type="submission" date="2023-06" db="EMBL/GenBank/DDBJ databases">
        <title>Sporosarcina sp. nov., isolated from Korean traditional fermented seafood 'Jeotgal'.</title>
        <authorList>
            <person name="Yang A.I."/>
            <person name="Shin N.-R."/>
        </authorList>
    </citation>
    <scope>NUCLEOTIDE SEQUENCE [LARGE SCALE GENOMIC DNA]</scope>
    <source>
        <strain evidence="1 2">KCTC13119</strain>
    </source>
</reference>
<evidence type="ECO:0000313" key="2">
    <source>
        <dbReference type="Proteomes" id="UP001282284"/>
    </source>
</evidence>
<gene>
    <name evidence="1" type="ORF">QT711_12170</name>
</gene>
<dbReference type="RefSeq" id="WP_317944630.1">
    <property type="nucleotide sequence ID" value="NZ_JAUBDI010000011.1"/>
</dbReference>